<organism evidence="1 2">
    <name type="scientific">Pseudocercospora fuligena</name>
    <dbReference type="NCBI Taxonomy" id="685502"/>
    <lineage>
        <taxon>Eukaryota</taxon>
        <taxon>Fungi</taxon>
        <taxon>Dikarya</taxon>
        <taxon>Ascomycota</taxon>
        <taxon>Pezizomycotina</taxon>
        <taxon>Dothideomycetes</taxon>
        <taxon>Dothideomycetidae</taxon>
        <taxon>Mycosphaerellales</taxon>
        <taxon>Mycosphaerellaceae</taxon>
        <taxon>Pseudocercospora</taxon>
    </lineage>
</organism>
<proteinExistence type="predicted"/>
<accession>A0A8H6RAP5</accession>
<dbReference type="Proteomes" id="UP000660729">
    <property type="component" value="Unassembled WGS sequence"/>
</dbReference>
<dbReference type="EMBL" id="JABCIY010000227">
    <property type="protein sequence ID" value="KAF7187553.1"/>
    <property type="molecule type" value="Genomic_DNA"/>
</dbReference>
<dbReference type="AlphaFoldDB" id="A0A8H6RAP5"/>
<dbReference type="OrthoDB" id="3647726at2759"/>
<protein>
    <submittedName>
        <fullName evidence="1">Uncharacterized protein</fullName>
    </submittedName>
</protein>
<comment type="caution">
    <text evidence="1">The sequence shown here is derived from an EMBL/GenBank/DDBJ whole genome shotgun (WGS) entry which is preliminary data.</text>
</comment>
<name>A0A8H6RAP5_9PEZI</name>
<keyword evidence="2" id="KW-1185">Reference proteome</keyword>
<reference evidence="1" key="1">
    <citation type="submission" date="2020-04" db="EMBL/GenBank/DDBJ databases">
        <title>Draft genome resource of the tomato pathogen Pseudocercospora fuligena.</title>
        <authorList>
            <person name="Zaccaron A."/>
        </authorList>
    </citation>
    <scope>NUCLEOTIDE SEQUENCE</scope>
    <source>
        <strain evidence="1">PF001</strain>
    </source>
</reference>
<gene>
    <name evidence="1" type="ORF">HII31_11177</name>
</gene>
<evidence type="ECO:0000313" key="2">
    <source>
        <dbReference type="Proteomes" id="UP000660729"/>
    </source>
</evidence>
<evidence type="ECO:0000313" key="1">
    <source>
        <dbReference type="EMBL" id="KAF7187553.1"/>
    </source>
</evidence>
<sequence length="208" mass="23901">MATAPTSVGARVVNTFELLEPILLLASDEYDARLENPFRNHKTDREVSRIKAIFRYQRVCRAFRDTIANSTPLQAAIFSARPKDDSKADDCNENPFIRRSGLAISAQRHMSMFVSANRFEVPTTSVYLSFTPQERPRGSKNWNSPEASWCRMFLYAGTYRVESFIWQLPSDDRYHKRYVPVKLTNPTLGQLVVKMYEVLGVEPWVGDL</sequence>